<evidence type="ECO:0000313" key="2">
    <source>
        <dbReference type="EMBL" id="MFD1609495.1"/>
    </source>
</evidence>
<sequence length="140" mass="16038">MTEKQHNNEMTYVEVIGDTVYGKHLIATISISIAFSLIGFFIGKQIFPKIAPEQMVQSYSLLLGIAGSLIALLTNTFLFKPKRTLNETPSTSEEISEVYRQLQLDIEEERQSIKDDPVIAQEMKEQGIYDMFMNEQEDKR</sequence>
<keyword evidence="1" id="KW-0472">Membrane</keyword>
<accession>A0ABW4HX50</accession>
<comment type="caution">
    <text evidence="2">The sequence shown here is derived from an EMBL/GenBank/DDBJ whole genome shotgun (WGS) entry which is preliminary data.</text>
</comment>
<evidence type="ECO:0000256" key="1">
    <source>
        <dbReference type="SAM" id="Phobius"/>
    </source>
</evidence>
<keyword evidence="3" id="KW-1185">Reference proteome</keyword>
<dbReference type="EMBL" id="JBHUDE010000158">
    <property type="protein sequence ID" value="MFD1609495.1"/>
    <property type="molecule type" value="Genomic_DNA"/>
</dbReference>
<name>A0ABW4HX50_9BACI</name>
<keyword evidence="1" id="KW-0812">Transmembrane</keyword>
<reference evidence="3" key="1">
    <citation type="journal article" date="2019" name="Int. J. Syst. Evol. Microbiol.">
        <title>The Global Catalogue of Microorganisms (GCM) 10K type strain sequencing project: providing services to taxonomists for standard genome sequencing and annotation.</title>
        <authorList>
            <consortium name="The Broad Institute Genomics Platform"/>
            <consortium name="The Broad Institute Genome Sequencing Center for Infectious Disease"/>
            <person name="Wu L."/>
            <person name="Ma J."/>
        </authorList>
    </citation>
    <scope>NUCLEOTIDE SEQUENCE [LARGE SCALE GENOMIC DNA]</scope>
    <source>
        <strain evidence="3">CGMCC 1.12376</strain>
    </source>
</reference>
<evidence type="ECO:0000313" key="3">
    <source>
        <dbReference type="Proteomes" id="UP001597221"/>
    </source>
</evidence>
<protein>
    <submittedName>
        <fullName evidence="2">Uncharacterized protein</fullName>
    </submittedName>
</protein>
<dbReference type="Proteomes" id="UP001597221">
    <property type="component" value="Unassembled WGS sequence"/>
</dbReference>
<feature type="transmembrane region" description="Helical" evidence="1">
    <location>
        <begin position="25"/>
        <end position="47"/>
    </location>
</feature>
<organism evidence="2 3">
    <name type="scientific">Oceanobacillus luteolus</name>
    <dbReference type="NCBI Taxonomy" id="1274358"/>
    <lineage>
        <taxon>Bacteria</taxon>
        <taxon>Bacillati</taxon>
        <taxon>Bacillota</taxon>
        <taxon>Bacilli</taxon>
        <taxon>Bacillales</taxon>
        <taxon>Bacillaceae</taxon>
        <taxon>Oceanobacillus</taxon>
    </lineage>
</organism>
<proteinExistence type="predicted"/>
<gene>
    <name evidence="2" type="ORF">ACFSBH_17905</name>
</gene>
<feature type="transmembrane region" description="Helical" evidence="1">
    <location>
        <begin position="59"/>
        <end position="79"/>
    </location>
</feature>
<dbReference type="RefSeq" id="WP_251515116.1">
    <property type="nucleotide sequence ID" value="NZ_JAMBON010000023.1"/>
</dbReference>
<keyword evidence="1" id="KW-1133">Transmembrane helix</keyword>